<dbReference type="OrthoDB" id="1436468at2759"/>
<dbReference type="Proteomes" id="UP000828251">
    <property type="component" value="Unassembled WGS sequence"/>
</dbReference>
<organism evidence="1 2">
    <name type="scientific">Gossypium stocksii</name>
    <dbReference type="NCBI Taxonomy" id="47602"/>
    <lineage>
        <taxon>Eukaryota</taxon>
        <taxon>Viridiplantae</taxon>
        <taxon>Streptophyta</taxon>
        <taxon>Embryophyta</taxon>
        <taxon>Tracheophyta</taxon>
        <taxon>Spermatophyta</taxon>
        <taxon>Magnoliopsida</taxon>
        <taxon>eudicotyledons</taxon>
        <taxon>Gunneridae</taxon>
        <taxon>Pentapetalae</taxon>
        <taxon>rosids</taxon>
        <taxon>malvids</taxon>
        <taxon>Malvales</taxon>
        <taxon>Malvaceae</taxon>
        <taxon>Malvoideae</taxon>
        <taxon>Gossypium</taxon>
    </lineage>
</organism>
<evidence type="ECO:0000313" key="1">
    <source>
        <dbReference type="EMBL" id="KAH1108529.1"/>
    </source>
</evidence>
<dbReference type="AlphaFoldDB" id="A0A9D3W3W1"/>
<name>A0A9D3W3W1_9ROSI</name>
<sequence length="113" mass="12730">MAMRTRLTSLHSFKVSVSPADARGRSNSSMSSEKQTRAAFGLHIHDYPPIGAANFCYVIQQEPRLLGMALFKLLPEYSATFFLPKKKNSRINKGFIATISPRNGIAMVRNWKR</sequence>
<reference evidence="1 2" key="1">
    <citation type="journal article" date="2021" name="Plant Biotechnol. J.">
        <title>Multi-omics assisted identification of the key and species-specific regulatory components of drought-tolerant mechanisms in Gossypium stocksii.</title>
        <authorList>
            <person name="Yu D."/>
            <person name="Ke L."/>
            <person name="Zhang D."/>
            <person name="Wu Y."/>
            <person name="Sun Y."/>
            <person name="Mei J."/>
            <person name="Sun J."/>
            <person name="Sun Y."/>
        </authorList>
    </citation>
    <scope>NUCLEOTIDE SEQUENCE [LARGE SCALE GENOMIC DNA]</scope>
    <source>
        <strain evidence="2">cv. E1</strain>
        <tissue evidence="1">Leaf</tissue>
    </source>
</reference>
<protein>
    <submittedName>
        <fullName evidence="1">Uncharacterized protein</fullName>
    </submittedName>
</protein>
<accession>A0A9D3W3W1</accession>
<proteinExistence type="predicted"/>
<comment type="caution">
    <text evidence="1">The sequence shown here is derived from an EMBL/GenBank/DDBJ whole genome shotgun (WGS) entry which is preliminary data.</text>
</comment>
<dbReference type="EMBL" id="JAIQCV010000004">
    <property type="protein sequence ID" value="KAH1108529.1"/>
    <property type="molecule type" value="Genomic_DNA"/>
</dbReference>
<keyword evidence="2" id="KW-1185">Reference proteome</keyword>
<gene>
    <name evidence="1" type="ORF">J1N35_012297</name>
</gene>
<evidence type="ECO:0000313" key="2">
    <source>
        <dbReference type="Proteomes" id="UP000828251"/>
    </source>
</evidence>